<name>A0A2P2N4J0_RHIMU</name>
<proteinExistence type="predicted"/>
<reference evidence="1" key="1">
    <citation type="submission" date="2018-02" db="EMBL/GenBank/DDBJ databases">
        <title>Rhizophora mucronata_Transcriptome.</title>
        <authorList>
            <person name="Meera S.P."/>
            <person name="Sreeshan A."/>
            <person name="Augustine A."/>
        </authorList>
    </citation>
    <scope>NUCLEOTIDE SEQUENCE</scope>
    <source>
        <tissue evidence="1">Leaf</tissue>
    </source>
</reference>
<evidence type="ECO:0000313" key="1">
    <source>
        <dbReference type="EMBL" id="MBX37389.1"/>
    </source>
</evidence>
<dbReference type="EMBL" id="GGEC01056905">
    <property type="protein sequence ID" value="MBX37389.1"/>
    <property type="molecule type" value="Transcribed_RNA"/>
</dbReference>
<organism evidence="1">
    <name type="scientific">Rhizophora mucronata</name>
    <name type="common">Asiatic mangrove</name>
    <dbReference type="NCBI Taxonomy" id="61149"/>
    <lineage>
        <taxon>Eukaryota</taxon>
        <taxon>Viridiplantae</taxon>
        <taxon>Streptophyta</taxon>
        <taxon>Embryophyta</taxon>
        <taxon>Tracheophyta</taxon>
        <taxon>Spermatophyta</taxon>
        <taxon>Magnoliopsida</taxon>
        <taxon>eudicotyledons</taxon>
        <taxon>Gunneridae</taxon>
        <taxon>Pentapetalae</taxon>
        <taxon>rosids</taxon>
        <taxon>fabids</taxon>
        <taxon>Malpighiales</taxon>
        <taxon>Rhizophoraceae</taxon>
        <taxon>Rhizophora</taxon>
    </lineage>
</organism>
<accession>A0A2P2N4J0</accession>
<dbReference type="AlphaFoldDB" id="A0A2P2N4J0"/>
<sequence length="45" mass="5309">MQMKVKVEAESLEKCYCHLHFLLILPESEIKSQNRGLSPRERFSC</sequence>
<protein>
    <submittedName>
        <fullName evidence="1">Uncharacterized protein</fullName>
    </submittedName>
</protein>